<dbReference type="KEGG" id="psl:Psta_2211"/>
<organism evidence="2 3">
    <name type="scientific">Pirellula staleyi (strain ATCC 27377 / DSM 6068 / ICPB 4128)</name>
    <name type="common">Pirella staleyi</name>
    <dbReference type="NCBI Taxonomy" id="530564"/>
    <lineage>
        <taxon>Bacteria</taxon>
        <taxon>Pseudomonadati</taxon>
        <taxon>Planctomycetota</taxon>
        <taxon>Planctomycetia</taxon>
        <taxon>Pirellulales</taxon>
        <taxon>Pirellulaceae</taxon>
        <taxon>Pirellula</taxon>
    </lineage>
</organism>
<dbReference type="STRING" id="530564.Psta_2211"/>
<dbReference type="InterPro" id="IPR036514">
    <property type="entry name" value="SGNH_hydro_sf"/>
</dbReference>
<name>D2R2P2_PIRSD</name>
<dbReference type="eggNOG" id="COG2755">
    <property type="taxonomic scope" value="Bacteria"/>
</dbReference>
<dbReference type="Gene3D" id="2.60.120.260">
    <property type="entry name" value="Galactose-binding domain-like"/>
    <property type="match status" value="1"/>
</dbReference>
<dbReference type="HOGENOM" id="CLU_455500_0_0_0"/>
<dbReference type="GO" id="GO:0016788">
    <property type="term" value="F:hydrolase activity, acting on ester bonds"/>
    <property type="evidence" value="ECO:0007669"/>
    <property type="project" value="UniProtKB-ARBA"/>
</dbReference>
<dbReference type="SUPFAM" id="SSF52266">
    <property type="entry name" value="SGNH hydrolase"/>
    <property type="match status" value="1"/>
</dbReference>
<keyword evidence="3" id="KW-1185">Reference proteome</keyword>
<evidence type="ECO:0000313" key="3">
    <source>
        <dbReference type="Proteomes" id="UP000001887"/>
    </source>
</evidence>
<evidence type="ECO:0000259" key="1">
    <source>
        <dbReference type="Pfam" id="PF13472"/>
    </source>
</evidence>
<dbReference type="Proteomes" id="UP000001887">
    <property type="component" value="Chromosome"/>
</dbReference>
<evidence type="ECO:0000313" key="2">
    <source>
        <dbReference type="EMBL" id="ADB16882.1"/>
    </source>
</evidence>
<dbReference type="InterPro" id="IPR013830">
    <property type="entry name" value="SGNH_hydro"/>
</dbReference>
<sequence length="599" mass="64540">MLTRPVPRNSAGASLVLRNFLYAWLVLVSISSTARGIEPQWIWNDPAAGTKAAAGKVYFRREFELPKLKSASAIITADNRFQLIVNGTSVASGDSWNQLNQVDLTKHLQVGVNVVAIEAGNDGADPAGLVFKLTATPESGAPVEIVSDAGFSCTDRPSRGWAAPKFEAPGWKPAAVLGGFGKIAPWGAVSAIVPVTAEAPAKAAHREEGHFQFRDGDRVVLLGGTFIERMQTCDFFEAIVTTALPHLNLKFRNLGWSGDTVWGDSRGVFGSRSDGFKRLLGDVKIANPTVILVAYGENEAYEGAAGLSDFEAGLETLLSELEKTGARIVLVAPRKHEVPPSGAPSPENYNADLVTYAAAMQAIARERGAAYVSLLDANPGEKLTENGLHFTFAGQLAIGRSLAKQLGVPVVDRSIEISATPRTLHAQGLSLSEVQIAPEKVAMKVTERTLPLVAASTWRSGIVTAEPGVDPKPEELTPTMLTIKGLAAGRYRVTLGGKETSQFSADELSRGVKLVDPDTFAQSYGMLATMRQKNELFFHRHRPQNETYLFLFRKHEQGNNAVEIPQFDPLIEESEAAIRSQLVPRTRDLVIEAISPAGK</sequence>
<accession>D2R2P2</accession>
<dbReference type="CDD" id="cd01834">
    <property type="entry name" value="SGNH_hydrolase_like_2"/>
    <property type="match status" value="1"/>
</dbReference>
<dbReference type="InterPro" id="IPR008979">
    <property type="entry name" value="Galactose-bd-like_sf"/>
</dbReference>
<dbReference type="EMBL" id="CP001848">
    <property type="protein sequence ID" value="ADB16882.1"/>
    <property type="molecule type" value="Genomic_DNA"/>
</dbReference>
<gene>
    <name evidence="2" type="ordered locus">Psta_2211</name>
</gene>
<feature type="domain" description="SGNH hydrolase-type esterase" evidence="1">
    <location>
        <begin position="248"/>
        <end position="395"/>
    </location>
</feature>
<dbReference type="Gene3D" id="3.40.50.1110">
    <property type="entry name" value="SGNH hydrolase"/>
    <property type="match status" value="1"/>
</dbReference>
<reference evidence="2 3" key="1">
    <citation type="journal article" date="2009" name="Stand. Genomic Sci.">
        <title>Complete genome sequence of Pirellula staleyi type strain (ATCC 27377).</title>
        <authorList>
            <person name="Clum A."/>
            <person name="Tindall B.J."/>
            <person name="Sikorski J."/>
            <person name="Ivanova N."/>
            <person name="Mavrommatis K."/>
            <person name="Lucas S."/>
            <person name="Glavina del Rio T."/>
            <person name="Nolan M."/>
            <person name="Chen F."/>
            <person name="Tice H."/>
            <person name="Pitluck S."/>
            <person name="Cheng J.F."/>
            <person name="Chertkov O."/>
            <person name="Brettin T."/>
            <person name="Han C."/>
            <person name="Detter J.C."/>
            <person name="Kuske C."/>
            <person name="Bruce D."/>
            <person name="Goodwin L."/>
            <person name="Ovchinikova G."/>
            <person name="Pati A."/>
            <person name="Mikhailova N."/>
            <person name="Chen A."/>
            <person name="Palaniappan K."/>
            <person name="Land M."/>
            <person name="Hauser L."/>
            <person name="Chang Y.J."/>
            <person name="Jeffries C.D."/>
            <person name="Chain P."/>
            <person name="Rohde M."/>
            <person name="Goker M."/>
            <person name="Bristow J."/>
            <person name="Eisen J.A."/>
            <person name="Markowitz V."/>
            <person name="Hugenholtz P."/>
            <person name="Kyrpides N.C."/>
            <person name="Klenk H.P."/>
            <person name="Lapidus A."/>
        </authorList>
    </citation>
    <scope>NUCLEOTIDE SEQUENCE [LARGE SCALE GENOMIC DNA]</scope>
    <source>
        <strain evidence="3">ATCC 27377 / DSM 6068 / ICPB 4128</strain>
    </source>
</reference>
<proteinExistence type="predicted"/>
<dbReference type="SUPFAM" id="SSF49785">
    <property type="entry name" value="Galactose-binding domain-like"/>
    <property type="match status" value="1"/>
</dbReference>
<dbReference type="AlphaFoldDB" id="D2R2P2"/>
<protein>
    <recommendedName>
        <fullName evidence="1">SGNH hydrolase-type esterase domain-containing protein</fullName>
    </recommendedName>
</protein>
<dbReference type="Pfam" id="PF13472">
    <property type="entry name" value="Lipase_GDSL_2"/>
    <property type="match status" value="1"/>
</dbReference>